<feature type="transmembrane region" description="Helical" evidence="1">
    <location>
        <begin position="67"/>
        <end position="85"/>
    </location>
</feature>
<evidence type="ECO:0000313" key="3">
    <source>
        <dbReference type="Proteomes" id="UP000318626"/>
    </source>
</evidence>
<feature type="transmembrane region" description="Helical" evidence="1">
    <location>
        <begin position="123"/>
        <end position="145"/>
    </location>
</feature>
<name>A0A518C1G2_9BACT</name>
<feature type="transmembrane region" description="Helical" evidence="1">
    <location>
        <begin position="151"/>
        <end position="175"/>
    </location>
</feature>
<feature type="transmembrane region" description="Helical" evidence="1">
    <location>
        <begin position="182"/>
        <end position="201"/>
    </location>
</feature>
<reference evidence="3" key="1">
    <citation type="submission" date="2019-02" db="EMBL/GenBank/DDBJ databases">
        <title>Deep-cultivation of Planctomycetes and their phenomic and genomic characterization uncovers novel biology.</title>
        <authorList>
            <person name="Wiegand S."/>
            <person name="Jogler M."/>
            <person name="Boedeker C."/>
            <person name="Pinto D."/>
            <person name="Vollmers J."/>
            <person name="Rivas-Marin E."/>
            <person name="Kohn T."/>
            <person name="Peeters S.H."/>
            <person name="Heuer A."/>
            <person name="Rast P."/>
            <person name="Oberbeckmann S."/>
            <person name="Bunk B."/>
            <person name="Jeske O."/>
            <person name="Meyerdierks A."/>
            <person name="Storesund J.E."/>
            <person name="Kallscheuer N."/>
            <person name="Luecker S."/>
            <person name="Lage O.M."/>
            <person name="Pohl T."/>
            <person name="Merkel B.J."/>
            <person name="Hornburger P."/>
            <person name="Mueller R.-W."/>
            <person name="Bruemmer F."/>
            <person name="Labrenz M."/>
            <person name="Spormann A.M."/>
            <person name="Op den Camp H."/>
            <person name="Overmann J."/>
            <person name="Amann R."/>
            <person name="Jetten M.S.M."/>
            <person name="Mascher T."/>
            <person name="Medema M.H."/>
            <person name="Devos D.P."/>
            <person name="Kaster A.-K."/>
            <person name="Ovreas L."/>
            <person name="Rohde M."/>
            <person name="Galperin M.Y."/>
            <person name="Jogler C."/>
        </authorList>
    </citation>
    <scope>NUCLEOTIDE SEQUENCE [LARGE SCALE GENOMIC DNA]</scope>
    <source>
        <strain evidence="3">Pan97</strain>
    </source>
</reference>
<evidence type="ECO:0000256" key="1">
    <source>
        <dbReference type="SAM" id="Phobius"/>
    </source>
</evidence>
<dbReference type="Proteomes" id="UP000318626">
    <property type="component" value="Chromosome"/>
</dbReference>
<evidence type="ECO:0000313" key="2">
    <source>
        <dbReference type="EMBL" id="QDU73053.1"/>
    </source>
</evidence>
<feature type="transmembrane region" description="Helical" evidence="1">
    <location>
        <begin position="207"/>
        <end position="226"/>
    </location>
</feature>
<accession>A0A518C1G2</accession>
<organism evidence="2 3">
    <name type="scientific">Bremerella volcania</name>
    <dbReference type="NCBI Taxonomy" id="2527984"/>
    <lineage>
        <taxon>Bacteria</taxon>
        <taxon>Pseudomonadati</taxon>
        <taxon>Planctomycetota</taxon>
        <taxon>Planctomycetia</taxon>
        <taxon>Pirellulales</taxon>
        <taxon>Pirellulaceae</taxon>
        <taxon>Bremerella</taxon>
    </lineage>
</organism>
<dbReference type="EMBL" id="CP036289">
    <property type="protein sequence ID" value="QDU73053.1"/>
    <property type="molecule type" value="Genomic_DNA"/>
</dbReference>
<feature type="transmembrane region" description="Helical" evidence="1">
    <location>
        <begin position="38"/>
        <end position="58"/>
    </location>
</feature>
<protein>
    <submittedName>
        <fullName evidence="2">Uncharacterized protein</fullName>
    </submittedName>
</protein>
<feature type="transmembrane region" description="Helical" evidence="1">
    <location>
        <begin position="12"/>
        <end position="32"/>
    </location>
</feature>
<dbReference type="KEGG" id="bvo:Pan97_00200"/>
<sequence>MESDPATRSIGQLAGLFLFVDLMLTLWIVLHQPGKENAAAVLIGVLVGQFGLGCAAILRNESLREGAIGWLVLLVSSSGIVPVVFDQVEEAGYILLFALIVAGVCLALNLLPTVILRSLTSRGGFQFSILHIMLLMTLVGVSIVVASMTYLFLLAAMGFMLLLLAPAAIGCLLVGVLSQMRAYLASMALILLLIGAGWMMAPDGGQIWVYLVAQTLTVMLGGYGLMQVELDRATLSSAATASPLRPEPLPDPLDEP</sequence>
<dbReference type="OrthoDB" id="9970278at2"/>
<dbReference type="AlphaFoldDB" id="A0A518C1G2"/>
<gene>
    <name evidence="2" type="ORF">Pan97_00200</name>
</gene>
<keyword evidence="3" id="KW-1185">Reference proteome</keyword>
<dbReference type="RefSeq" id="WP_144969567.1">
    <property type="nucleotide sequence ID" value="NZ_CP036289.1"/>
</dbReference>
<keyword evidence="1" id="KW-1133">Transmembrane helix</keyword>
<keyword evidence="1" id="KW-0812">Transmembrane</keyword>
<feature type="transmembrane region" description="Helical" evidence="1">
    <location>
        <begin position="91"/>
        <end position="111"/>
    </location>
</feature>
<keyword evidence="1" id="KW-0472">Membrane</keyword>
<proteinExistence type="predicted"/>